<proteinExistence type="predicted"/>
<name>A0A1I5CRD4_9MICO</name>
<feature type="region of interest" description="Disordered" evidence="1">
    <location>
        <begin position="1"/>
        <end position="35"/>
    </location>
</feature>
<keyword evidence="3" id="KW-1185">Reference proteome</keyword>
<sequence length="66" mass="7799">MCYSWHEDVEKTVQTETAQEDPRKTVPEGRPESRVPSEQYRFWTFPVGRRTRATEEVAADRTLEKV</sequence>
<dbReference type="AlphaFoldDB" id="A0A1I5CRD4"/>
<gene>
    <name evidence="2" type="ORF">SAMN05216219_2507</name>
</gene>
<protein>
    <submittedName>
        <fullName evidence="2">Uncharacterized protein</fullName>
    </submittedName>
</protein>
<feature type="compositionally biased region" description="Basic and acidic residues" evidence="1">
    <location>
        <begin position="20"/>
        <end position="35"/>
    </location>
</feature>
<accession>A0A1I5CRD4</accession>
<evidence type="ECO:0000313" key="3">
    <source>
        <dbReference type="Proteomes" id="UP000198867"/>
    </source>
</evidence>
<evidence type="ECO:0000313" key="2">
    <source>
        <dbReference type="EMBL" id="SFN89550.1"/>
    </source>
</evidence>
<evidence type="ECO:0000256" key="1">
    <source>
        <dbReference type="SAM" id="MobiDB-lite"/>
    </source>
</evidence>
<reference evidence="3" key="1">
    <citation type="submission" date="2016-10" db="EMBL/GenBank/DDBJ databases">
        <authorList>
            <person name="Varghese N."/>
            <person name="Submissions S."/>
        </authorList>
    </citation>
    <scope>NUCLEOTIDE SEQUENCE [LARGE SCALE GENOMIC DNA]</scope>
    <source>
        <strain evidence="3">CGMCC 1.11101</strain>
    </source>
</reference>
<organism evidence="2 3">
    <name type="scientific">Mycetocola miduiensis</name>
    <dbReference type="NCBI Taxonomy" id="995034"/>
    <lineage>
        <taxon>Bacteria</taxon>
        <taxon>Bacillati</taxon>
        <taxon>Actinomycetota</taxon>
        <taxon>Actinomycetes</taxon>
        <taxon>Micrococcales</taxon>
        <taxon>Microbacteriaceae</taxon>
        <taxon>Mycetocola</taxon>
    </lineage>
</organism>
<feature type="compositionally biased region" description="Basic and acidic residues" evidence="1">
    <location>
        <begin position="1"/>
        <end position="13"/>
    </location>
</feature>
<dbReference type="EMBL" id="FOVM01000007">
    <property type="protein sequence ID" value="SFN89550.1"/>
    <property type="molecule type" value="Genomic_DNA"/>
</dbReference>
<dbReference type="Proteomes" id="UP000198867">
    <property type="component" value="Unassembled WGS sequence"/>
</dbReference>